<name>A0A0C3DNF0_9AGAM</name>
<dbReference type="HOGENOM" id="CLU_010595_5_2_1"/>
<dbReference type="OrthoDB" id="2013972at2759"/>
<gene>
    <name evidence="3" type="ORF">SCLCIDRAFT_1219388</name>
</gene>
<sequence>MSSREHIRSLGSRAHASSDDAASDCDSDYSNRMSLDSFFESNGTSRTSADFSMRSASPAPSVFSMTSSMRAQAYKKEYGRDLNNYSDVYRLPADEEELERLDRQYEMFCKIMGKYSPLLHEILRDDGFEVKTVLDLGCGSGSWIMDVARDFPHCSAVAVDLVPMQSTDMPPNCRSEVDDINLGLEHFYGDFNVVHVGFIATGIRSYQSTIDQISHVLRPGGLIDITETPFSLFGPDKNPILFPDGTFAPPWVALWVSFAVKAIQARGGDIDSAELVPGYISSHPAFEDVVIREMWVPIAPFVAGNDPETMFWNDIAATMRDDIKAFMKSGRPLLLGYGLSEEFVDDMQQKACRELDEARIPLYAHVTNVYARKRH</sequence>
<dbReference type="CDD" id="cd02440">
    <property type="entry name" value="AdoMet_MTases"/>
    <property type="match status" value="1"/>
</dbReference>
<feature type="domain" description="Methyltransferase" evidence="2">
    <location>
        <begin position="133"/>
        <end position="221"/>
    </location>
</feature>
<keyword evidence="4" id="KW-1185">Reference proteome</keyword>
<evidence type="ECO:0000259" key="2">
    <source>
        <dbReference type="Pfam" id="PF13649"/>
    </source>
</evidence>
<organism evidence="3 4">
    <name type="scientific">Scleroderma citrinum Foug A</name>
    <dbReference type="NCBI Taxonomy" id="1036808"/>
    <lineage>
        <taxon>Eukaryota</taxon>
        <taxon>Fungi</taxon>
        <taxon>Dikarya</taxon>
        <taxon>Basidiomycota</taxon>
        <taxon>Agaricomycotina</taxon>
        <taxon>Agaricomycetes</taxon>
        <taxon>Agaricomycetidae</taxon>
        <taxon>Boletales</taxon>
        <taxon>Sclerodermatineae</taxon>
        <taxon>Sclerodermataceae</taxon>
        <taxon>Scleroderma</taxon>
    </lineage>
</organism>
<protein>
    <recommendedName>
        <fullName evidence="2">Methyltransferase domain-containing protein</fullName>
    </recommendedName>
</protein>
<dbReference type="SUPFAM" id="SSF53335">
    <property type="entry name" value="S-adenosyl-L-methionine-dependent methyltransferases"/>
    <property type="match status" value="1"/>
</dbReference>
<dbReference type="InterPro" id="IPR029063">
    <property type="entry name" value="SAM-dependent_MTases_sf"/>
</dbReference>
<dbReference type="Pfam" id="PF13649">
    <property type="entry name" value="Methyltransf_25"/>
    <property type="match status" value="1"/>
</dbReference>
<proteinExistence type="predicted"/>
<dbReference type="InParanoid" id="A0A0C3DNF0"/>
<dbReference type="AlphaFoldDB" id="A0A0C3DNF0"/>
<evidence type="ECO:0000256" key="1">
    <source>
        <dbReference type="SAM" id="MobiDB-lite"/>
    </source>
</evidence>
<accession>A0A0C3DNF0</accession>
<dbReference type="PANTHER" id="PTHR43591">
    <property type="entry name" value="METHYLTRANSFERASE"/>
    <property type="match status" value="1"/>
</dbReference>
<dbReference type="InterPro" id="IPR041698">
    <property type="entry name" value="Methyltransf_25"/>
</dbReference>
<feature type="region of interest" description="Disordered" evidence="1">
    <location>
        <begin position="1"/>
        <end position="27"/>
    </location>
</feature>
<reference evidence="4" key="2">
    <citation type="submission" date="2015-01" db="EMBL/GenBank/DDBJ databases">
        <title>Evolutionary Origins and Diversification of the Mycorrhizal Mutualists.</title>
        <authorList>
            <consortium name="DOE Joint Genome Institute"/>
            <consortium name="Mycorrhizal Genomics Consortium"/>
            <person name="Kohler A."/>
            <person name="Kuo A."/>
            <person name="Nagy L.G."/>
            <person name="Floudas D."/>
            <person name="Copeland A."/>
            <person name="Barry K.W."/>
            <person name="Cichocki N."/>
            <person name="Veneault-Fourrey C."/>
            <person name="LaButti K."/>
            <person name="Lindquist E.A."/>
            <person name="Lipzen A."/>
            <person name="Lundell T."/>
            <person name="Morin E."/>
            <person name="Murat C."/>
            <person name="Riley R."/>
            <person name="Ohm R."/>
            <person name="Sun H."/>
            <person name="Tunlid A."/>
            <person name="Henrissat B."/>
            <person name="Grigoriev I.V."/>
            <person name="Hibbett D.S."/>
            <person name="Martin F."/>
        </authorList>
    </citation>
    <scope>NUCLEOTIDE SEQUENCE [LARGE SCALE GENOMIC DNA]</scope>
    <source>
        <strain evidence="4">Foug A</strain>
    </source>
</reference>
<dbReference type="Gene3D" id="3.40.50.150">
    <property type="entry name" value="Vaccinia Virus protein VP39"/>
    <property type="match status" value="1"/>
</dbReference>
<dbReference type="EMBL" id="KN822099">
    <property type="protein sequence ID" value="KIM57546.1"/>
    <property type="molecule type" value="Genomic_DNA"/>
</dbReference>
<evidence type="ECO:0000313" key="3">
    <source>
        <dbReference type="EMBL" id="KIM57546.1"/>
    </source>
</evidence>
<dbReference type="GO" id="GO:0008168">
    <property type="term" value="F:methyltransferase activity"/>
    <property type="evidence" value="ECO:0007669"/>
    <property type="project" value="TreeGrafter"/>
</dbReference>
<dbReference type="STRING" id="1036808.A0A0C3DNF0"/>
<dbReference type="Proteomes" id="UP000053989">
    <property type="component" value="Unassembled WGS sequence"/>
</dbReference>
<dbReference type="PANTHER" id="PTHR43591:SF24">
    <property type="entry name" value="2-METHOXY-6-POLYPRENYL-1,4-BENZOQUINOL METHYLASE, MITOCHONDRIAL"/>
    <property type="match status" value="1"/>
</dbReference>
<evidence type="ECO:0000313" key="4">
    <source>
        <dbReference type="Proteomes" id="UP000053989"/>
    </source>
</evidence>
<reference evidence="3 4" key="1">
    <citation type="submission" date="2014-04" db="EMBL/GenBank/DDBJ databases">
        <authorList>
            <consortium name="DOE Joint Genome Institute"/>
            <person name="Kuo A."/>
            <person name="Kohler A."/>
            <person name="Nagy L.G."/>
            <person name="Floudas D."/>
            <person name="Copeland A."/>
            <person name="Barry K.W."/>
            <person name="Cichocki N."/>
            <person name="Veneault-Fourrey C."/>
            <person name="LaButti K."/>
            <person name="Lindquist E.A."/>
            <person name="Lipzen A."/>
            <person name="Lundell T."/>
            <person name="Morin E."/>
            <person name="Murat C."/>
            <person name="Sun H."/>
            <person name="Tunlid A."/>
            <person name="Henrissat B."/>
            <person name="Grigoriev I.V."/>
            <person name="Hibbett D.S."/>
            <person name="Martin F."/>
            <person name="Nordberg H.P."/>
            <person name="Cantor M.N."/>
            <person name="Hua S.X."/>
        </authorList>
    </citation>
    <scope>NUCLEOTIDE SEQUENCE [LARGE SCALE GENOMIC DNA]</scope>
    <source>
        <strain evidence="3 4">Foug A</strain>
    </source>
</reference>